<dbReference type="PANTHER" id="PTHR30349:SF64">
    <property type="entry name" value="PROPHAGE INTEGRASE INTD-RELATED"/>
    <property type="match status" value="1"/>
</dbReference>
<accession>A0ABQ5T465</accession>
<evidence type="ECO:0000313" key="8">
    <source>
        <dbReference type="EMBL" id="GLK47193.1"/>
    </source>
</evidence>
<evidence type="ECO:0000256" key="1">
    <source>
        <dbReference type="ARBA" id="ARBA00008857"/>
    </source>
</evidence>
<evidence type="ECO:0000256" key="3">
    <source>
        <dbReference type="ARBA" id="ARBA00023125"/>
    </source>
</evidence>
<dbReference type="InterPro" id="IPR044068">
    <property type="entry name" value="CB"/>
</dbReference>
<dbReference type="PANTHER" id="PTHR30349">
    <property type="entry name" value="PHAGE INTEGRASE-RELATED"/>
    <property type="match status" value="1"/>
</dbReference>
<dbReference type="PROSITE" id="PS51900">
    <property type="entry name" value="CB"/>
    <property type="match status" value="1"/>
</dbReference>
<dbReference type="EMBL" id="BSFD01000001">
    <property type="protein sequence ID" value="GLK47193.1"/>
    <property type="molecule type" value="Genomic_DNA"/>
</dbReference>
<dbReference type="InterPro" id="IPR002104">
    <property type="entry name" value="Integrase_catalytic"/>
</dbReference>
<feature type="domain" description="Core-binding (CB)" evidence="7">
    <location>
        <begin position="70"/>
        <end position="143"/>
    </location>
</feature>
<proteinExistence type="inferred from homology"/>
<evidence type="ECO:0000256" key="2">
    <source>
        <dbReference type="ARBA" id="ARBA00022908"/>
    </source>
</evidence>
<reference evidence="8" key="1">
    <citation type="journal article" date="2014" name="Int. J. Syst. Evol. Microbiol.">
        <title>Complete genome of a new Firmicutes species belonging to the dominant human colonic microbiota ('Ruminococcus bicirculans') reveals two chromosomes and a selective capacity to utilize plant glucans.</title>
        <authorList>
            <consortium name="NISC Comparative Sequencing Program"/>
            <person name="Wegmann U."/>
            <person name="Louis P."/>
            <person name="Goesmann A."/>
            <person name="Henrissat B."/>
            <person name="Duncan S.H."/>
            <person name="Flint H.J."/>
        </authorList>
    </citation>
    <scope>NUCLEOTIDE SEQUENCE</scope>
    <source>
        <strain evidence="8">VKM B-1499</strain>
    </source>
</reference>
<dbReference type="InterPro" id="IPR050090">
    <property type="entry name" value="Tyrosine_recombinase_XerCD"/>
</dbReference>
<gene>
    <name evidence="8" type="ORF">GCM10017620_01660</name>
</gene>
<dbReference type="InterPro" id="IPR010998">
    <property type="entry name" value="Integrase_recombinase_N"/>
</dbReference>
<dbReference type="Gene3D" id="1.10.150.130">
    <property type="match status" value="1"/>
</dbReference>
<keyword evidence="4" id="KW-0233">DNA recombination</keyword>
<comment type="caution">
    <text evidence="8">The sequence shown here is derived from an EMBL/GenBank/DDBJ whole genome shotgun (WGS) entry which is preliminary data.</text>
</comment>
<dbReference type="Gene3D" id="1.10.443.10">
    <property type="entry name" value="Intergrase catalytic core"/>
    <property type="match status" value="1"/>
</dbReference>
<dbReference type="RefSeq" id="WP_271163583.1">
    <property type="nucleotide sequence ID" value="NZ_BSFD01000001.1"/>
</dbReference>
<organism evidence="8 9">
    <name type="scientific">Brevundimonas intermedia</name>
    <dbReference type="NCBI Taxonomy" id="74315"/>
    <lineage>
        <taxon>Bacteria</taxon>
        <taxon>Pseudomonadati</taxon>
        <taxon>Pseudomonadota</taxon>
        <taxon>Alphaproteobacteria</taxon>
        <taxon>Caulobacterales</taxon>
        <taxon>Caulobacteraceae</taxon>
        <taxon>Brevundimonas</taxon>
    </lineage>
</organism>
<evidence type="ECO:0000259" key="6">
    <source>
        <dbReference type="PROSITE" id="PS51898"/>
    </source>
</evidence>
<dbReference type="Pfam" id="PF00589">
    <property type="entry name" value="Phage_integrase"/>
    <property type="match status" value="1"/>
</dbReference>
<dbReference type="PROSITE" id="PS51898">
    <property type="entry name" value="TYR_RECOMBINASE"/>
    <property type="match status" value="1"/>
</dbReference>
<sequence length="337" mass="37828">MKKKPSHVSHYRDVRGKPRWRFRRVGFPESQTTEPFGSEAWWTWYAAASLAQPKPVAASRSTPGSIHALGVAYYASADYNGLRPTTQRTYKGIFDRYRDKYGAKPVALLEPRHIRGQMDAMAATPAAANNMLKVLRAVMRFAVDRGIVRTDPTSGVRMLRYRSEGFHTWTEPEVAAFETKWPIGSKERLGFDLLLYTAQRSGDVRQMTVHQVRDGRVLVHQEKTGQLVDIPLHPRLQTSLAAHKIEHLALLTTKYGKPFTEKGFGNWVSKAAERAGLPSHCSAHGLRKAAARRLAEAGCSAHEIMAITGHQSLKEVERYTREAGRRNLADSAMKRIG</sequence>
<dbReference type="InterPro" id="IPR013762">
    <property type="entry name" value="Integrase-like_cat_sf"/>
</dbReference>
<evidence type="ECO:0000313" key="9">
    <source>
        <dbReference type="Proteomes" id="UP001143509"/>
    </source>
</evidence>
<evidence type="ECO:0000256" key="5">
    <source>
        <dbReference type="PROSITE-ProRule" id="PRU01248"/>
    </source>
</evidence>
<feature type="domain" description="Tyr recombinase" evidence="6">
    <location>
        <begin position="164"/>
        <end position="333"/>
    </location>
</feature>
<dbReference type="InterPro" id="IPR011010">
    <property type="entry name" value="DNA_brk_join_enz"/>
</dbReference>
<evidence type="ECO:0000259" key="7">
    <source>
        <dbReference type="PROSITE" id="PS51900"/>
    </source>
</evidence>
<keyword evidence="2" id="KW-0229">DNA integration</keyword>
<keyword evidence="3 5" id="KW-0238">DNA-binding</keyword>
<dbReference type="Proteomes" id="UP001143509">
    <property type="component" value="Unassembled WGS sequence"/>
</dbReference>
<protein>
    <submittedName>
        <fullName evidence="8">Integrase</fullName>
    </submittedName>
</protein>
<comment type="similarity">
    <text evidence="1">Belongs to the 'phage' integrase family.</text>
</comment>
<reference evidence="8" key="2">
    <citation type="submission" date="2023-01" db="EMBL/GenBank/DDBJ databases">
        <authorList>
            <person name="Sun Q."/>
            <person name="Evtushenko L."/>
        </authorList>
    </citation>
    <scope>NUCLEOTIDE SEQUENCE</scope>
    <source>
        <strain evidence="8">VKM B-1499</strain>
    </source>
</reference>
<dbReference type="SUPFAM" id="SSF56349">
    <property type="entry name" value="DNA breaking-rejoining enzymes"/>
    <property type="match status" value="1"/>
</dbReference>
<evidence type="ECO:0000256" key="4">
    <source>
        <dbReference type="ARBA" id="ARBA00023172"/>
    </source>
</evidence>
<name>A0ABQ5T465_9CAUL</name>
<keyword evidence="9" id="KW-1185">Reference proteome</keyword>